<dbReference type="InterPro" id="IPR017970">
    <property type="entry name" value="Homeobox_CS"/>
</dbReference>
<evidence type="ECO:0000256" key="9">
    <source>
        <dbReference type="SAM" id="MobiDB-lite"/>
    </source>
</evidence>
<comment type="similarity">
    <text evidence="8">Belongs to the Antp homeobox family.</text>
</comment>
<evidence type="ECO:0000256" key="5">
    <source>
        <dbReference type="ARBA" id="ARBA00023242"/>
    </source>
</evidence>
<dbReference type="InterPro" id="IPR009057">
    <property type="entry name" value="Homeodomain-like_sf"/>
</dbReference>
<proteinExistence type="evidence at transcript level"/>
<feature type="region of interest" description="Disordered" evidence="9">
    <location>
        <begin position="11"/>
        <end position="40"/>
    </location>
</feature>
<dbReference type="CDD" id="cd00086">
    <property type="entry name" value="homeodomain"/>
    <property type="match status" value="1"/>
</dbReference>
<keyword evidence="5 6" id="KW-0539">Nucleus</keyword>
<dbReference type="InterPro" id="IPR001356">
    <property type="entry name" value="HD"/>
</dbReference>
<comment type="subcellular location">
    <subcellularLocation>
        <location evidence="1 6 7">Nucleus</location>
    </subcellularLocation>
</comment>
<sequence>MSVYYTDYHHQGSGMNSRSASDSWLSTPTAPRGSVDSSPLLASLNELTPSASHHQSSSQHFSHPSQNNLDSTFSFFMPQFYPHHGPDSYGGPSTKNSLNPYHGASSGASSSTSAGGPGTHGVITPYSSSLYDQCKQNELGPTSYLAFKASDYQKHDMESSTDREIRELSSAARCGKDMDGDKMAFYPWMKSISPTSDGKRGRQTYTRQQTLELEKEFHFSRYVTRRRRFEIAQSLGLSERQIKIWFQNRRMKWKREHGTNCTMTNHQEQMPSMADFIGS</sequence>
<evidence type="ECO:0000256" key="7">
    <source>
        <dbReference type="RuleBase" id="RU000682"/>
    </source>
</evidence>
<evidence type="ECO:0000256" key="2">
    <source>
        <dbReference type="ARBA" id="ARBA00022473"/>
    </source>
</evidence>
<dbReference type="PANTHER" id="PTHR45659:SF4">
    <property type="entry name" value="HOMEOBOX PROTEIN ABDOMINAL-A"/>
    <property type="match status" value="1"/>
</dbReference>
<dbReference type="Pfam" id="PF00046">
    <property type="entry name" value="Homeodomain"/>
    <property type="match status" value="1"/>
</dbReference>
<keyword evidence="2" id="KW-0217">Developmental protein</keyword>
<keyword evidence="4 6" id="KW-0371">Homeobox</keyword>
<name>X5HYP9_9ECHN</name>
<dbReference type="GO" id="GO:0000978">
    <property type="term" value="F:RNA polymerase II cis-regulatory region sequence-specific DNA binding"/>
    <property type="evidence" value="ECO:0007669"/>
    <property type="project" value="TreeGrafter"/>
</dbReference>
<dbReference type="InterPro" id="IPR020479">
    <property type="entry name" value="HD_metazoa"/>
</dbReference>
<dbReference type="SMART" id="SM00389">
    <property type="entry name" value="HOX"/>
    <property type="match status" value="1"/>
</dbReference>
<keyword evidence="3 6" id="KW-0238">DNA-binding</keyword>
<dbReference type="PROSITE" id="PS00027">
    <property type="entry name" value="HOMEOBOX_1"/>
    <property type="match status" value="1"/>
</dbReference>
<evidence type="ECO:0000256" key="4">
    <source>
        <dbReference type="ARBA" id="ARBA00023155"/>
    </source>
</evidence>
<gene>
    <name evidence="11" type="primary">PjHox6</name>
</gene>
<feature type="region of interest" description="Disordered" evidence="9">
    <location>
        <begin position="86"/>
        <end position="120"/>
    </location>
</feature>
<feature type="compositionally biased region" description="Polar residues" evidence="9">
    <location>
        <begin position="13"/>
        <end position="29"/>
    </location>
</feature>
<evidence type="ECO:0000313" key="11">
    <source>
        <dbReference type="EMBL" id="BAO57699.1"/>
    </source>
</evidence>
<dbReference type="PROSITE" id="PS50071">
    <property type="entry name" value="HOMEOBOX_2"/>
    <property type="match status" value="1"/>
</dbReference>
<dbReference type="GO" id="GO:0000981">
    <property type="term" value="F:DNA-binding transcription factor activity, RNA polymerase II-specific"/>
    <property type="evidence" value="ECO:0007669"/>
    <property type="project" value="InterPro"/>
</dbReference>
<dbReference type="PRINTS" id="PR00025">
    <property type="entry name" value="ANTENNAPEDIA"/>
</dbReference>
<accession>X5HYP9</accession>
<dbReference type="EMBL" id="AB779697">
    <property type="protein sequence ID" value="BAO57699.1"/>
    <property type="molecule type" value="mRNA"/>
</dbReference>
<reference evidence="11" key="1">
    <citation type="submission" date="2013-01" db="EMBL/GenBank/DDBJ databases">
        <title>Hox genes in echinoderms: conservation and a unique co-option.</title>
        <authorList>
            <person name="Tsuchimoto J."/>
            <person name="Yamaguchi M."/>
        </authorList>
    </citation>
    <scope>NUCLEOTIDE SEQUENCE</scope>
    <source>
        <tissue evidence="11">Embryo</tissue>
    </source>
</reference>
<dbReference type="AlphaFoldDB" id="X5HYP9"/>
<evidence type="ECO:0000259" key="10">
    <source>
        <dbReference type="PROSITE" id="PS50071"/>
    </source>
</evidence>
<dbReference type="PANTHER" id="PTHR45659">
    <property type="entry name" value="HOMEOBOX PROTEIN HOX"/>
    <property type="match status" value="1"/>
</dbReference>
<dbReference type="GO" id="GO:0009952">
    <property type="term" value="P:anterior/posterior pattern specification"/>
    <property type="evidence" value="ECO:0007669"/>
    <property type="project" value="TreeGrafter"/>
</dbReference>
<protein>
    <submittedName>
        <fullName evidence="11">Transcription factor Hox6</fullName>
    </submittedName>
</protein>
<dbReference type="InterPro" id="IPR017995">
    <property type="entry name" value="Homeobox_antennapedia"/>
</dbReference>
<organism evidence="11">
    <name type="scientific">Peronella japonica</name>
    <dbReference type="NCBI Taxonomy" id="262331"/>
    <lineage>
        <taxon>Eukaryota</taxon>
        <taxon>Metazoa</taxon>
        <taxon>Echinodermata</taxon>
        <taxon>Eleutherozoa</taxon>
        <taxon>Echinozoa</taxon>
        <taxon>Echinoidea</taxon>
        <taxon>Euechinoidea</taxon>
        <taxon>Gnathostomata</taxon>
        <taxon>Clypeasteroida</taxon>
        <taxon>Laganidae</taxon>
        <taxon>Peronella</taxon>
    </lineage>
</organism>
<dbReference type="PRINTS" id="PR00031">
    <property type="entry name" value="HTHREPRESSR"/>
</dbReference>
<evidence type="ECO:0000256" key="3">
    <source>
        <dbReference type="ARBA" id="ARBA00023125"/>
    </source>
</evidence>
<feature type="compositionally biased region" description="Low complexity" evidence="9">
    <location>
        <begin position="102"/>
        <end position="114"/>
    </location>
</feature>
<evidence type="ECO:0000256" key="6">
    <source>
        <dbReference type="PROSITE-ProRule" id="PRU00108"/>
    </source>
</evidence>
<feature type="domain" description="Homeobox" evidence="10">
    <location>
        <begin position="196"/>
        <end position="256"/>
    </location>
</feature>
<dbReference type="InterPro" id="IPR050296">
    <property type="entry name" value="Antp_homeobox"/>
</dbReference>
<feature type="DNA-binding region" description="Homeobox" evidence="6">
    <location>
        <begin position="198"/>
        <end position="257"/>
    </location>
</feature>
<dbReference type="GO" id="GO:0005634">
    <property type="term" value="C:nucleus"/>
    <property type="evidence" value="ECO:0007669"/>
    <property type="project" value="UniProtKB-SubCell"/>
</dbReference>
<evidence type="ECO:0000256" key="8">
    <source>
        <dbReference type="RuleBase" id="RU004442"/>
    </source>
</evidence>
<dbReference type="SUPFAM" id="SSF46689">
    <property type="entry name" value="Homeodomain-like"/>
    <property type="match status" value="1"/>
</dbReference>
<dbReference type="PRINTS" id="PR00024">
    <property type="entry name" value="HOMEOBOX"/>
</dbReference>
<dbReference type="InterPro" id="IPR000047">
    <property type="entry name" value="HTH_motif"/>
</dbReference>
<dbReference type="Gene3D" id="1.10.10.60">
    <property type="entry name" value="Homeodomain-like"/>
    <property type="match status" value="1"/>
</dbReference>
<evidence type="ECO:0000256" key="1">
    <source>
        <dbReference type="ARBA" id="ARBA00004123"/>
    </source>
</evidence>